<dbReference type="SUPFAM" id="SSF55486">
    <property type="entry name" value="Metalloproteases ('zincins'), catalytic domain"/>
    <property type="match status" value="1"/>
</dbReference>
<dbReference type="InterPro" id="IPR042097">
    <property type="entry name" value="Aminopeptidase_N-like_N_sf"/>
</dbReference>
<dbReference type="GO" id="GO:0016020">
    <property type="term" value="C:membrane"/>
    <property type="evidence" value="ECO:0007669"/>
    <property type="project" value="TreeGrafter"/>
</dbReference>
<dbReference type="GO" id="GO:0005615">
    <property type="term" value="C:extracellular space"/>
    <property type="evidence" value="ECO:0007669"/>
    <property type="project" value="TreeGrafter"/>
</dbReference>
<feature type="chain" id="PRO_5011737403" description="Aminopeptidase N" evidence="12">
    <location>
        <begin position="26"/>
        <end position="871"/>
    </location>
</feature>
<evidence type="ECO:0000256" key="11">
    <source>
        <dbReference type="ARBA" id="ARBA00023049"/>
    </source>
</evidence>
<keyword evidence="11" id="KW-0482">Metalloprotease</keyword>
<feature type="signal peptide" evidence="12">
    <location>
        <begin position="1"/>
        <end position="25"/>
    </location>
</feature>
<dbReference type="GO" id="GO:0043171">
    <property type="term" value="P:peptide catabolic process"/>
    <property type="evidence" value="ECO:0007669"/>
    <property type="project" value="TreeGrafter"/>
</dbReference>
<keyword evidence="8" id="KW-0479">Metal-binding</keyword>
<dbReference type="Gene3D" id="1.25.10.10">
    <property type="entry name" value="Leucine-rich Repeat Variant"/>
    <property type="match status" value="1"/>
</dbReference>
<dbReference type="SUPFAM" id="SSF63737">
    <property type="entry name" value="Leukotriene A4 hydrolase N-terminal domain"/>
    <property type="match status" value="1"/>
</dbReference>
<dbReference type="Pfam" id="PF01433">
    <property type="entry name" value="Peptidase_M1"/>
    <property type="match status" value="1"/>
</dbReference>
<keyword evidence="12" id="KW-0732">Signal</keyword>
<comment type="cofactor">
    <cofactor evidence="2">
        <name>Zn(2+)</name>
        <dbReference type="ChEBI" id="CHEBI:29105"/>
    </cofactor>
</comment>
<dbReference type="STRING" id="1416801.SAMN05192553_103566"/>
<dbReference type="Gene3D" id="2.60.40.1730">
    <property type="entry name" value="tricorn interacting facor f3 domain"/>
    <property type="match status" value="1"/>
</dbReference>
<keyword evidence="7" id="KW-0645">Protease</keyword>
<organism evidence="15 16">
    <name type="scientific">Cyclobacterium xiamenense</name>
    <dbReference type="NCBI Taxonomy" id="1297121"/>
    <lineage>
        <taxon>Bacteria</taxon>
        <taxon>Pseudomonadati</taxon>
        <taxon>Bacteroidota</taxon>
        <taxon>Cytophagia</taxon>
        <taxon>Cytophagales</taxon>
        <taxon>Cyclobacteriaceae</taxon>
        <taxon>Cyclobacterium</taxon>
    </lineage>
</organism>
<dbReference type="InterPro" id="IPR027268">
    <property type="entry name" value="Peptidase_M4/M1_CTD_sf"/>
</dbReference>
<comment type="catalytic activity">
    <reaction evidence="1">
        <text>Release of an N-terminal amino acid, Xaa-|-Yaa- from a peptide, amide or arylamide. Xaa is preferably Ala, but may be most amino acids including Pro (slow action). When a terminal hydrophobic residue is followed by a prolyl residue, the two may be released as an intact Xaa-Pro dipeptide.</text>
        <dbReference type="EC" id="3.4.11.2"/>
    </reaction>
</comment>
<dbReference type="CDD" id="cd09603">
    <property type="entry name" value="M1_APN_like"/>
    <property type="match status" value="1"/>
</dbReference>
<evidence type="ECO:0000256" key="12">
    <source>
        <dbReference type="SAM" id="SignalP"/>
    </source>
</evidence>
<dbReference type="GO" id="GO:0005737">
    <property type="term" value="C:cytoplasm"/>
    <property type="evidence" value="ECO:0007669"/>
    <property type="project" value="TreeGrafter"/>
</dbReference>
<evidence type="ECO:0000256" key="5">
    <source>
        <dbReference type="ARBA" id="ARBA00015611"/>
    </source>
</evidence>
<dbReference type="InterPro" id="IPR050344">
    <property type="entry name" value="Peptidase_M1_aminopeptidases"/>
</dbReference>
<dbReference type="InterPro" id="IPR001930">
    <property type="entry name" value="Peptidase_M1"/>
</dbReference>
<keyword evidence="9" id="KW-0378">Hydrolase</keyword>
<dbReference type="InterPro" id="IPR014782">
    <property type="entry name" value="Peptidase_M1_dom"/>
</dbReference>
<dbReference type="PRINTS" id="PR00756">
    <property type="entry name" value="ALADIPTASE"/>
</dbReference>
<dbReference type="OrthoDB" id="100605at2"/>
<dbReference type="GO" id="GO:0008270">
    <property type="term" value="F:zinc ion binding"/>
    <property type="evidence" value="ECO:0007669"/>
    <property type="project" value="InterPro"/>
</dbReference>
<keyword evidence="16" id="KW-1185">Reference proteome</keyword>
<dbReference type="GO" id="GO:0070006">
    <property type="term" value="F:metalloaminopeptidase activity"/>
    <property type="evidence" value="ECO:0007669"/>
    <property type="project" value="TreeGrafter"/>
</dbReference>
<gene>
    <name evidence="15" type="ORF">SAMN05192553_103566</name>
</gene>
<sequence length="871" mass="99796">MHLTYSQLFCYLGVLLCLLSCKPAAQTLQGEAPRPEPVLAETAPEKRVNLRLQRIREKEQALQGYKASATRTFDLVHTDLWLAFDYAKKAVMGEALLTVTPYFYEQNTLVVDAVDFEVHEAVLQEGVEQIPLAFTYDQQALTLVLPKTFSKGDTLQVGIRYTAFPEKGSSESSAAFTDTKGLYFINADSTDSDKPVQIWTQGETEFTSKWYPTIDHPNERQTHDFHLRVPEGYRSLSNGKLLGSLSHGDGTRTDHWRMDMPHAPYLSAVVVGDFAAVDGGTVDGIPLRYFVEPKFQAGAKKVFAHTGEMMRFFSDLLDLPFPWQKYDQVVVRDFVSGAMENTTLSVFMEALQLNEREALDSEWDYIIAHELFHQWFGNYVTTESWANLTLNEAFADYSEYLWIAHKEGTDPADMHHFNAVEQYLDEAEEKQEPLIRYQYEDSEDLFDSHTYAKGGRVLHMLRRYLGDEAFFQGLHRYLIENALGCVEVHQLRLAFEAVSGMDLQWFFDQWFLSPGHPELAIHWDYSEEDNVLLTLEQHQDLEKTPLYKLPFTVTLYKEGERIEREFVLDRAYQQFALENGPGTDLILFDERQVLLAEKEQYRGRKLLEKQFVYAQSGLSRVEALDSLTSDARNGEDTRSLLQSALSDSFWVVRELALHRMLRSESGWESVLSLENAILDLAENDPNNAVRSVALEVLAGIDPVKFQPLFYRLINDSSYQVAGAALRAFMDLEGEAASKKELFERLREEENIRMIAPLADYLTESAEVEGAAWMHDKLQLLTGESLYYFIGYYGDYFASRLDVDATEAIARLVALGREHPQNYVRLAAFQSLFGFIDEEGVLKQAKSLFAGEEDEMVRRYQEYYLEPYLNGE</sequence>
<dbReference type="Gene3D" id="1.10.390.10">
    <property type="entry name" value="Neutral Protease Domain 2"/>
    <property type="match status" value="1"/>
</dbReference>
<dbReference type="AlphaFoldDB" id="A0A1H6YL56"/>
<dbReference type="Proteomes" id="UP000199403">
    <property type="component" value="Unassembled WGS sequence"/>
</dbReference>
<dbReference type="EMBL" id="FNZH01000003">
    <property type="protein sequence ID" value="SEJ37960.1"/>
    <property type="molecule type" value="Genomic_DNA"/>
</dbReference>
<dbReference type="RefSeq" id="WP_092174256.1">
    <property type="nucleotide sequence ID" value="NZ_FNZH01000003.1"/>
</dbReference>
<feature type="domain" description="Peptidase M1 membrane alanine aminopeptidase" evidence="13">
    <location>
        <begin position="305"/>
        <end position="510"/>
    </location>
</feature>
<dbReference type="Pfam" id="PF17900">
    <property type="entry name" value="Peptidase_M1_N"/>
    <property type="match status" value="1"/>
</dbReference>
<evidence type="ECO:0000256" key="8">
    <source>
        <dbReference type="ARBA" id="ARBA00022723"/>
    </source>
</evidence>
<keyword evidence="6 15" id="KW-0031">Aminopeptidase</keyword>
<dbReference type="GO" id="GO:0016285">
    <property type="term" value="F:alanyl aminopeptidase activity"/>
    <property type="evidence" value="ECO:0007669"/>
    <property type="project" value="UniProtKB-EC"/>
</dbReference>
<protein>
    <recommendedName>
        <fullName evidence="5">Aminopeptidase N</fullName>
        <ecNumber evidence="4">3.4.11.2</ecNumber>
    </recommendedName>
</protein>
<evidence type="ECO:0000256" key="3">
    <source>
        <dbReference type="ARBA" id="ARBA00010136"/>
    </source>
</evidence>
<accession>A0A1H6YL56</accession>
<evidence type="ECO:0000256" key="4">
    <source>
        <dbReference type="ARBA" id="ARBA00012564"/>
    </source>
</evidence>
<feature type="domain" description="Aminopeptidase N-like N-terminal" evidence="14">
    <location>
        <begin position="77"/>
        <end position="266"/>
    </location>
</feature>
<evidence type="ECO:0000256" key="1">
    <source>
        <dbReference type="ARBA" id="ARBA00000098"/>
    </source>
</evidence>
<dbReference type="InterPro" id="IPR016024">
    <property type="entry name" value="ARM-type_fold"/>
</dbReference>
<evidence type="ECO:0000256" key="2">
    <source>
        <dbReference type="ARBA" id="ARBA00001947"/>
    </source>
</evidence>
<dbReference type="SUPFAM" id="SSF48371">
    <property type="entry name" value="ARM repeat"/>
    <property type="match status" value="1"/>
</dbReference>
<evidence type="ECO:0000313" key="16">
    <source>
        <dbReference type="Proteomes" id="UP000199403"/>
    </source>
</evidence>
<evidence type="ECO:0000313" key="15">
    <source>
        <dbReference type="EMBL" id="SEJ37960.1"/>
    </source>
</evidence>
<dbReference type="GO" id="GO:0042277">
    <property type="term" value="F:peptide binding"/>
    <property type="evidence" value="ECO:0007669"/>
    <property type="project" value="TreeGrafter"/>
</dbReference>
<evidence type="ECO:0000256" key="6">
    <source>
        <dbReference type="ARBA" id="ARBA00022438"/>
    </source>
</evidence>
<dbReference type="InterPro" id="IPR011989">
    <property type="entry name" value="ARM-like"/>
</dbReference>
<name>A0A1H6YL56_9BACT</name>
<dbReference type="PANTHER" id="PTHR11533:SF174">
    <property type="entry name" value="PUROMYCIN-SENSITIVE AMINOPEPTIDASE-RELATED"/>
    <property type="match status" value="1"/>
</dbReference>
<dbReference type="EC" id="3.4.11.2" evidence="4"/>
<reference evidence="16" key="1">
    <citation type="submission" date="2016-10" db="EMBL/GenBank/DDBJ databases">
        <authorList>
            <person name="Varghese N."/>
            <person name="Submissions S."/>
        </authorList>
    </citation>
    <scope>NUCLEOTIDE SEQUENCE [LARGE SCALE GENOMIC DNA]</scope>
    <source>
        <strain evidence="16">IBRC-M 10761</strain>
    </source>
</reference>
<proteinExistence type="inferred from homology"/>
<keyword evidence="10" id="KW-0862">Zinc</keyword>
<evidence type="ECO:0000259" key="13">
    <source>
        <dbReference type="Pfam" id="PF01433"/>
    </source>
</evidence>
<evidence type="ECO:0000256" key="10">
    <source>
        <dbReference type="ARBA" id="ARBA00022833"/>
    </source>
</evidence>
<comment type="similarity">
    <text evidence="3">Belongs to the peptidase M1 family.</text>
</comment>
<evidence type="ECO:0000256" key="7">
    <source>
        <dbReference type="ARBA" id="ARBA00022670"/>
    </source>
</evidence>
<dbReference type="PANTHER" id="PTHR11533">
    <property type="entry name" value="PROTEASE M1 ZINC METALLOPROTEASE"/>
    <property type="match status" value="1"/>
</dbReference>
<evidence type="ECO:0000256" key="9">
    <source>
        <dbReference type="ARBA" id="ARBA00022801"/>
    </source>
</evidence>
<dbReference type="InterPro" id="IPR045357">
    <property type="entry name" value="Aminopeptidase_N-like_N"/>
</dbReference>
<dbReference type="GO" id="GO:0006508">
    <property type="term" value="P:proteolysis"/>
    <property type="evidence" value="ECO:0007669"/>
    <property type="project" value="UniProtKB-KW"/>
</dbReference>
<evidence type="ECO:0000259" key="14">
    <source>
        <dbReference type="Pfam" id="PF17900"/>
    </source>
</evidence>